<dbReference type="CDD" id="cd16936">
    <property type="entry name" value="HATPase_RsbW-like"/>
    <property type="match status" value="1"/>
</dbReference>
<dbReference type="SUPFAM" id="SSF55874">
    <property type="entry name" value="ATPase domain of HSP90 chaperone/DNA topoisomerase II/histidine kinase"/>
    <property type="match status" value="1"/>
</dbReference>
<evidence type="ECO:0000259" key="2">
    <source>
        <dbReference type="Pfam" id="PF13581"/>
    </source>
</evidence>
<dbReference type="InterPro" id="IPR050267">
    <property type="entry name" value="Anti-sigma-factor_SerPK"/>
</dbReference>
<organism evidence="3">
    <name type="scientific">Nonomuraea gerenzanensis</name>
    <dbReference type="NCBI Taxonomy" id="93944"/>
    <lineage>
        <taxon>Bacteria</taxon>
        <taxon>Bacillati</taxon>
        <taxon>Actinomycetota</taxon>
        <taxon>Actinomycetes</taxon>
        <taxon>Streptosporangiales</taxon>
        <taxon>Streptosporangiaceae</taxon>
        <taxon>Nonomuraea</taxon>
    </lineage>
</organism>
<gene>
    <name evidence="3" type="ORF">BN4615_P11024</name>
</gene>
<dbReference type="RefSeq" id="WP_173150662.1">
    <property type="nucleotide sequence ID" value="NZ_CP084059.1"/>
</dbReference>
<evidence type="ECO:0000256" key="1">
    <source>
        <dbReference type="ARBA" id="ARBA00022527"/>
    </source>
</evidence>
<dbReference type="AlphaFoldDB" id="A0A1M4BLD3"/>
<protein>
    <recommendedName>
        <fullName evidence="2">Histidine kinase/HSP90-like ATPase domain-containing protein</fullName>
    </recommendedName>
</protein>
<keyword evidence="1" id="KW-0418">Kinase</keyword>
<accession>A0A1M4BLD3</accession>
<proteinExistence type="predicted"/>
<dbReference type="InterPro" id="IPR036890">
    <property type="entry name" value="HATPase_C_sf"/>
</dbReference>
<dbReference type="PANTHER" id="PTHR35526">
    <property type="entry name" value="ANTI-SIGMA-F FACTOR RSBW-RELATED"/>
    <property type="match status" value="1"/>
</dbReference>
<dbReference type="Gene3D" id="3.30.565.10">
    <property type="entry name" value="Histidine kinase-like ATPase, C-terminal domain"/>
    <property type="match status" value="1"/>
</dbReference>
<dbReference type="EMBL" id="LT559121">
    <property type="protein sequence ID" value="SAP16361.1"/>
    <property type="molecule type" value="Genomic_DNA"/>
</dbReference>
<dbReference type="PANTHER" id="PTHR35526:SF3">
    <property type="entry name" value="ANTI-SIGMA-F FACTOR RSBW"/>
    <property type="match status" value="1"/>
</dbReference>
<reference evidence="3" key="1">
    <citation type="submission" date="2016-04" db="EMBL/GenBank/DDBJ databases">
        <authorList>
            <person name="Evans L.H."/>
            <person name="Alamgir A."/>
            <person name="Owens N."/>
            <person name="Weber N.D."/>
            <person name="Virtaneva K."/>
            <person name="Barbian K."/>
            <person name="Babar A."/>
            <person name="Rosenke K."/>
        </authorList>
    </citation>
    <scope>NUCLEOTIDE SEQUENCE</scope>
    <source>
        <strain evidence="3">Nono1</strain>
    </source>
</reference>
<keyword evidence="1" id="KW-0723">Serine/threonine-protein kinase</keyword>
<name>A0A1M4BLD3_9ACTN</name>
<keyword evidence="1" id="KW-0808">Transferase</keyword>
<evidence type="ECO:0000313" key="3">
    <source>
        <dbReference type="EMBL" id="SAP16361.1"/>
    </source>
</evidence>
<feature type="domain" description="Histidine kinase/HSP90-like ATPase" evidence="2">
    <location>
        <begin position="20"/>
        <end position="126"/>
    </location>
</feature>
<sequence length="140" mass="14490">MATTITVPNARARSFEGIPATIGEARAWAREALPHGCGRVDDVVLVVSELATNAVMHSASGAPGGRYAVQVEVDPAARSVAVTCIDMGPALVKAVRPDGEGGHGLALVQAVADSYDVRPEPTSRTVCCWLDWAEQNGGPA</sequence>
<dbReference type="Pfam" id="PF13581">
    <property type="entry name" value="HATPase_c_2"/>
    <property type="match status" value="1"/>
</dbReference>
<dbReference type="GO" id="GO:0004674">
    <property type="term" value="F:protein serine/threonine kinase activity"/>
    <property type="evidence" value="ECO:0007669"/>
    <property type="project" value="UniProtKB-KW"/>
</dbReference>
<dbReference type="InterPro" id="IPR003594">
    <property type="entry name" value="HATPase_dom"/>
</dbReference>